<dbReference type="PROSITE" id="PS50234">
    <property type="entry name" value="VWFA"/>
    <property type="match status" value="1"/>
</dbReference>
<comment type="caution">
    <text evidence="3">The sequence shown here is derived from an EMBL/GenBank/DDBJ whole genome shotgun (WGS) entry which is preliminary data.</text>
</comment>
<name>A0A7W9B3J0_9SPHN</name>
<protein>
    <submittedName>
        <fullName evidence="3">Flp pilus assembly protein TadG</fullName>
    </submittedName>
</protein>
<dbReference type="Proteomes" id="UP000537161">
    <property type="component" value="Unassembled WGS sequence"/>
</dbReference>
<gene>
    <name evidence="3" type="ORF">FHR21_000914</name>
</gene>
<dbReference type="Gene3D" id="3.40.50.410">
    <property type="entry name" value="von Willebrand factor, type A domain"/>
    <property type="match status" value="2"/>
</dbReference>
<reference evidence="3 4" key="1">
    <citation type="submission" date="2020-08" db="EMBL/GenBank/DDBJ databases">
        <title>Genomic Encyclopedia of Type Strains, Phase IV (KMG-IV): sequencing the most valuable type-strain genomes for metagenomic binning, comparative biology and taxonomic classification.</title>
        <authorList>
            <person name="Goeker M."/>
        </authorList>
    </citation>
    <scope>NUCLEOTIDE SEQUENCE [LARGE SCALE GENOMIC DNA]</scope>
    <source>
        <strain evidence="3 4">DSM 27163</strain>
    </source>
</reference>
<sequence length="549" mass="59838">MRGTVIRRIRQGARKLLRDQRGNAFMLTAAAVVPLIGIVGSAVDIGRAYMTQLRLQQACDAGVLAGRRSMAGGTYTDAAEAEANKMFNFNFPAGIYGSSGINFDSQQPSTGASDVTGTAHATLPTALMYIFGKDQFALTANCTAKLEISNVDVMLVLDVTGSMRGTRIAGLQTAAKDFFETLSGADIGDGQLRFGVVPYSSTVNVGQILYNADPSWLSESVTLPSRSGDGWKEVEECGWQGSKWNREWVCEKKNRYFYRYENRTLPVGSIAPGSELTFNTGSNGSDETAVWDGCIMERQTTVFGPSETAPSTAFDMDIESSPTSDDATKWKLFLPAFTYDRGRTDPETSSTDRASLAEYGGDTAACPVAAMKLKKVVEDGTVVSDDEIDETAFDDYIDDLEAKGFTYHDVGMAWGARLISPTGLFASDNAKAEKNDRPISRHILFMTDGEMNTPRDNLSHQGLERSLPRIGATDNKDAIARHNNRFRQLCERAKRQGITIWVVSFGVSSNSNLNSCASSGQAYESNDSDELNENFQAIARQISKLRLSQ</sequence>
<keyword evidence="1" id="KW-1133">Transmembrane helix</keyword>
<feature type="domain" description="VWFA" evidence="2">
    <location>
        <begin position="311"/>
        <end position="538"/>
    </location>
</feature>
<keyword evidence="4" id="KW-1185">Reference proteome</keyword>
<evidence type="ECO:0000313" key="3">
    <source>
        <dbReference type="EMBL" id="MBB5705581.1"/>
    </source>
</evidence>
<organism evidence="3 4">
    <name type="scientific">Sphingopyxis panaciterrulae</name>
    <dbReference type="NCBI Taxonomy" id="462372"/>
    <lineage>
        <taxon>Bacteria</taxon>
        <taxon>Pseudomonadati</taxon>
        <taxon>Pseudomonadota</taxon>
        <taxon>Alphaproteobacteria</taxon>
        <taxon>Sphingomonadales</taxon>
        <taxon>Sphingomonadaceae</taxon>
        <taxon>Sphingopyxis</taxon>
    </lineage>
</organism>
<evidence type="ECO:0000256" key="1">
    <source>
        <dbReference type="SAM" id="Phobius"/>
    </source>
</evidence>
<dbReference type="InterPro" id="IPR036465">
    <property type="entry name" value="vWFA_dom_sf"/>
</dbReference>
<accession>A0A7W9B3J0</accession>
<proteinExistence type="predicted"/>
<dbReference type="CDD" id="cd00198">
    <property type="entry name" value="vWFA"/>
    <property type="match status" value="1"/>
</dbReference>
<evidence type="ECO:0000313" key="4">
    <source>
        <dbReference type="Proteomes" id="UP000537161"/>
    </source>
</evidence>
<dbReference type="RefSeq" id="WP_184095780.1">
    <property type="nucleotide sequence ID" value="NZ_JACIJH010000002.1"/>
</dbReference>
<evidence type="ECO:0000259" key="2">
    <source>
        <dbReference type="PROSITE" id="PS50234"/>
    </source>
</evidence>
<dbReference type="AlphaFoldDB" id="A0A7W9B3J0"/>
<dbReference type="SUPFAM" id="SSF53300">
    <property type="entry name" value="vWA-like"/>
    <property type="match status" value="1"/>
</dbReference>
<dbReference type="Pfam" id="PF13400">
    <property type="entry name" value="Tad"/>
    <property type="match status" value="1"/>
</dbReference>
<keyword evidence="1" id="KW-0472">Membrane</keyword>
<keyword evidence="1" id="KW-0812">Transmembrane</keyword>
<dbReference type="InterPro" id="IPR002035">
    <property type="entry name" value="VWF_A"/>
</dbReference>
<dbReference type="EMBL" id="JACIJH010000002">
    <property type="protein sequence ID" value="MBB5705581.1"/>
    <property type="molecule type" value="Genomic_DNA"/>
</dbReference>
<feature type="transmembrane region" description="Helical" evidence="1">
    <location>
        <begin position="24"/>
        <end position="43"/>
    </location>
</feature>
<dbReference type="InterPro" id="IPR028087">
    <property type="entry name" value="Tad_N"/>
</dbReference>